<dbReference type="PANTHER" id="PTHR31668">
    <property type="entry name" value="GLUCOSE TRANSPORT TRANSCRIPTION REGULATOR RGT1-RELATED-RELATED"/>
    <property type="match status" value="1"/>
</dbReference>
<evidence type="ECO:0000313" key="3">
    <source>
        <dbReference type="EMBL" id="KAK0391590.1"/>
    </source>
</evidence>
<dbReference type="PROSITE" id="PS00463">
    <property type="entry name" value="ZN2_CY6_FUNGAL_1"/>
    <property type="match status" value="1"/>
</dbReference>
<dbReference type="Gene3D" id="4.10.240.10">
    <property type="entry name" value="Zn(2)-C6 fungal-type DNA-binding domain"/>
    <property type="match status" value="1"/>
</dbReference>
<dbReference type="AlphaFoldDB" id="A0AA39GQA7"/>
<dbReference type="EMBL" id="JAPDFR010000001">
    <property type="protein sequence ID" value="KAK0391590.1"/>
    <property type="molecule type" value="Genomic_DNA"/>
</dbReference>
<sequence>MASKSNANQSHHKLVKRACDPCKVRKVKCSEGQPCTRCVSAGIECTFRKAQATRGPKTLRARTFERIAQTQRAEEPQDRQNTSVNTEQNQLTNLLELLDIYATRLYPIWPIFDAEQLANRLVAEPRDEKAFYLAEAVAMATIAQLKLSSSWEVPVEKVEKHAQNDIEDLVDSLRVSFLLHIYHENQVPGGARSLLYLREAITKAQLMRIDRESSYASLEVADQQLFRRILWLLYVTERGVAMLHKLPVILKPNIMFPWFGRSANDAHVLPAFLKLVHLFWTFDQAGIFELLRNSDSDISSMESLARACLELLQGKLRDSAAVDDLETNDVQKADLFVTRQWMRAVLWKAALRFGIVVHDNNPVDVAGEFLSRLGQLPKDALESQGPTLEFKTFEIATAVIDALASNCPPSDLNHPRQILYGLQRILSSSRGGNKALLSLLDARLAVVMPDLRMLPHPHVVDSLSAGLDAQDTVLSLLVIDPASWPTTEHTVGTEDESVLAIESNNNHTEQQNAVMAWPPMELGRIIRSPSPLTRMLVDHRVAAFRGEYSE</sequence>
<dbReference type="PANTHER" id="PTHR31668:SF28">
    <property type="entry name" value="ZN(II)2CYS6 TRANSCRIPTION FACTOR (EUROFUNG)"/>
    <property type="match status" value="1"/>
</dbReference>
<feature type="domain" description="Zn(2)-C6 fungal-type" evidence="2">
    <location>
        <begin position="18"/>
        <end position="47"/>
    </location>
</feature>
<dbReference type="GO" id="GO:0008270">
    <property type="term" value="F:zinc ion binding"/>
    <property type="evidence" value="ECO:0007669"/>
    <property type="project" value="InterPro"/>
</dbReference>
<dbReference type="CDD" id="cd12148">
    <property type="entry name" value="fungal_TF_MHR"/>
    <property type="match status" value="1"/>
</dbReference>
<dbReference type="Pfam" id="PF00172">
    <property type="entry name" value="Zn_clus"/>
    <property type="match status" value="1"/>
</dbReference>
<dbReference type="InterPro" id="IPR050797">
    <property type="entry name" value="Carb_Metab_Trans_Reg"/>
</dbReference>
<evidence type="ECO:0000313" key="4">
    <source>
        <dbReference type="Proteomes" id="UP001175261"/>
    </source>
</evidence>
<dbReference type="CDD" id="cd00067">
    <property type="entry name" value="GAL4"/>
    <property type="match status" value="1"/>
</dbReference>
<comment type="caution">
    <text evidence="3">The sequence shown here is derived from an EMBL/GenBank/DDBJ whole genome shotgun (WGS) entry which is preliminary data.</text>
</comment>
<dbReference type="SUPFAM" id="SSF57701">
    <property type="entry name" value="Zn2/Cys6 DNA-binding domain"/>
    <property type="match status" value="1"/>
</dbReference>
<gene>
    <name evidence="3" type="ORF">NLU13_1090</name>
</gene>
<evidence type="ECO:0000259" key="2">
    <source>
        <dbReference type="PROSITE" id="PS50048"/>
    </source>
</evidence>
<evidence type="ECO:0000256" key="1">
    <source>
        <dbReference type="ARBA" id="ARBA00023242"/>
    </source>
</evidence>
<protein>
    <recommendedName>
        <fullName evidence="2">Zn(2)-C6 fungal-type domain-containing protein</fullName>
    </recommendedName>
</protein>
<reference evidence="3" key="1">
    <citation type="submission" date="2022-10" db="EMBL/GenBank/DDBJ databases">
        <title>Determination and structural analysis of whole genome sequence of Sarocladium strictum F4-1.</title>
        <authorList>
            <person name="Hu L."/>
            <person name="Jiang Y."/>
        </authorList>
    </citation>
    <scope>NUCLEOTIDE SEQUENCE</scope>
    <source>
        <strain evidence="3">F4-1</strain>
    </source>
</reference>
<organism evidence="3 4">
    <name type="scientific">Sarocladium strictum</name>
    <name type="common">Black bundle disease fungus</name>
    <name type="synonym">Acremonium strictum</name>
    <dbReference type="NCBI Taxonomy" id="5046"/>
    <lineage>
        <taxon>Eukaryota</taxon>
        <taxon>Fungi</taxon>
        <taxon>Dikarya</taxon>
        <taxon>Ascomycota</taxon>
        <taxon>Pezizomycotina</taxon>
        <taxon>Sordariomycetes</taxon>
        <taxon>Hypocreomycetidae</taxon>
        <taxon>Hypocreales</taxon>
        <taxon>Sarocladiaceae</taxon>
        <taxon>Sarocladium</taxon>
    </lineage>
</organism>
<accession>A0AA39GQA7</accession>
<keyword evidence="4" id="KW-1185">Reference proteome</keyword>
<dbReference type="InterPro" id="IPR036864">
    <property type="entry name" value="Zn2-C6_fun-type_DNA-bd_sf"/>
</dbReference>
<name>A0AA39GQA7_SARSR</name>
<dbReference type="PROSITE" id="PS50048">
    <property type="entry name" value="ZN2_CY6_FUNGAL_2"/>
    <property type="match status" value="1"/>
</dbReference>
<dbReference type="InterPro" id="IPR001138">
    <property type="entry name" value="Zn2Cys6_DnaBD"/>
</dbReference>
<keyword evidence="1" id="KW-0539">Nucleus</keyword>
<proteinExistence type="predicted"/>
<dbReference type="SMART" id="SM00066">
    <property type="entry name" value="GAL4"/>
    <property type="match status" value="1"/>
</dbReference>
<dbReference type="Proteomes" id="UP001175261">
    <property type="component" value="Unassembled WGS sequence"/>
</dbReference>
<dbReference type="GO" id="GO:0000981">
    <property type="term" value="F:DNA-binding transcription factor activity, RNA polymerase II-specific"/>
    <property type="evidence" value="ECO:0007669"/>
    <property type="project" value="InterPro"/>
</dbReference>